<dbReference type="SUPFAM" id="SSF48652">
    <property type="entry name" value="Tetraspanin"/>
    <property type="match status" value="1"/>
</dbReference>
<dbReference type="Proteomes" id="UP000277204">
    <property type="component" value="Unassembled WGS sequence"/>
</dbReference>
<evidence type="ECO:0000256" key="3">
    <source>
        <dbReference type="ARBA" id="ARBA00022989"/>
    </source>
</evidence>
<dbReference type="EMBL" id="UZAI01016773">
    <property type="protein sequence ID" value="VDP15565.1"/>
    <property type="molecule type" value="Genomic_DNA"/>
</dbReference>
<feature type="signal peptide" evidence="6">
    <location>
        <begin position="1"/>
        <end position="15"/>
    </location>
</feature>
<evidence type="ECO:0000256" key="2">
    <source>
        <dbReference type="ARBA" id="ARBA00022692"/>
    </source>
</evidence>
<keyword evidence="6" id="KW-0732">Signal</keyword>
<dbReference type="GO" id="GO:0016020">
    <property type="term" value="C:membrane"/>
    <property type="evidence" value="ECO:0007669"/>
    <property type="project" value="UniProtKB-SubCell"/>
</dbReference>
<dbReference type="AlphaFoldDB" id="A0A3P8CB84"/>
<dbReference type="Pfam" id="PF00335">
    <property type="entry name" value="Tetraspanin"/>
    <property type="match status" value="1"/>
</dbReference>
<evidence type="ECO:0000256" key="6">
    <source>
        <dbReference type="SAM" id="SignalP"/>
    </source>
</evidence>
<keyword evidence="2 5" id="KW-0812">Transmembrane</keyword>
<evidence type="ECO:0008006" key="9">
    <source>
        <dbReference type="Google" id="ProtNLM"/>
    </source>
</evidence>
<sequence length="174" mass="20405">MEFKVFFNCINVALAVPILAFTSASDLINDTVQFRDELGISYRRSITSDYHMDNNFPPNTGFTVFVNEIQRKHKCCGSFDYRDFQDNESFKRQNYKIPASCCKDIRDKECWERPTTQNSYKDTGCFEFLWSAAQPSYRIILYILIGLLLLTFKKQDHYIAIKALRLLFICDDLL</sequence>
<evidence type="ECO:0000313" key="8">
    <source>
        <dbReference type="Proteomes" id="UP000277204"/>
    </source>
</evidence>
<name>A0A3P8CB84_9TREM</name>
<proteinExistence type="predicted"/>
<feature type="transmembrane region" description="Helical" evidence="5">
    <location>
        <begin position="135"/>
        <end position="152"/>
    </location>
</feature>
<evidence type="ECO:0000256" key="5">
    <source>
        <dbReference type="SAM" id="Phobius"/>
    </source>
</evidence>
<accession>A0A3P8CB84</accession>
<feature type="chain" id="PRO_5018107882" description="Tetraspanin" evidence="6">
    <location>
        <begin position="16"/>
        <end position="174"/>
    </location>
</feature>
<reference evidence="7 8" key="1">
    <citation type="submission" date="2018-11" db="EMBL/GenBank/DDBJ databases">
        <authorList>
            <consortium name="Pathogen Informatics"/>
        </authorList>
    </citation>
    <scope>NUCLEOTIDE SEQUENCE [LARGE SCALE GENOMIC DNA]</scope>
    <source>
        <strain evidence="7 8">Zambia</strain>
    </source>
</reference>
<evidence type="ECO:0000256" key="4">
    <source>
        <dbReference type="ARBA" id="ARBA00023136"/>
    </source>
</evidence>
<evidence type="ECO:0000313" key="7">
    <source>
        <dbReference type="EMBL" id="VDP15565.1"/>
    </source>
</evidence>
<evidence type="ECO:0000256" key="1">
    <source>
        <dbReference type="ARBA" id="ARBA00004141"/>
    </source>
</evidence>
<organism evidence="7 8">
    <name type="scientific">Schistosoma margrebowiei</name>
    <dbReference type="NCBI Taxonomy" id="48269"/>
    <lineage>
        <taxon>Eukaryota</taxon>
        <taxon>Metazoa</taxon>
        <taxon>Spiralia</taxon>
        <taxon>Lophotrochozoa</taxon>
        <taxon>Platyhelminthes</taxon>
        <taxon>Trematoda</taxon>
        <taxon>Digenea</taxon>
        <taxon>Strigeidida</taxon>
        <taxon>Schistosomatoidea</taxon>
        <taxon>Schistosomatidae</taxon>
        <taxon>Schistosoma</taxon>
    </lineage>
</organism>
<protein>
    <recommendedName>
        <fullName evidence="9">Tetraspanin</fullName>
    </recommendedName>
</protein>
<gene>
    <name evidence="7" type="ORF">SMRZ_LOCUS14329</name>
</gene>
<comment type="subcellular location">
    <subcellularLocation>
        <location evidence="1">Membrane</location>
        <topology evidence="1">Multi-pass membrane protein</topology>
    </subcellularLocation>
</comment>
<dbReference type="Gene3D" id="1.10.1450.10">
    <property type="entry name" value="Tetraspanin"/>
    <property type="match status" value="1"/>
</dbReference>
<keyword evidence="8" id="KW-1185">Reference proteome</keyword>
<keyword evidence="3 5" id="KW-1133">Transmembrane helix</keyword>
<dbReference type="InterPro" id="IPR008952">
    <property type="entry name" value="Tetraspanin_EC2_sf"/>
</dbReference>
<keyword evidence="4 5" id="KW-0472">Membrane</keyword>
<dbReference type="CDD" id="cd03155">
    <property type="entry name" value="CD151_like_LEL"/>
    <property type="match status" value="1"/>
</dbReference>
<dbReference type="InterPro" id="IPR018499">
    <property type="entry name" value="Tetraspanin/Peripherin"/>
</dbReference>